<keyword evidence="3" id="KW-1185">Reference proteome</keyword>
<proteinExistence type="predicted"/>
<feature type="domain" description="Cupin type-2" evidence="1">
    <location>
        <begin position="49"/>
        <end position="114"/>
    </location>
</feature>
<dbReference type="RefSeq" id="WP_099506084.1">
    <property type="nucleotide sequence ID" value="NZ_CP026652.1"/>
</dbReference>
<sequence>MSMAFEHHTSGSLYVPAGEGLVKWMAGDEYTVKASANETNGSLGFIVGTVPPGNGPVAHSHTRHDEAFFMLDGELEFLDGDKTFVGSAGDFVFVPRGVRHRFKNISSRDAKLAFLYTPGGIERSMIEHGHDPEPGQRPKLWTADDFSPGLVAMMEELGTLVLPEQNP</sequence>
<protein>
    <submittedName>
        <fullName evidence="2">Cupin domain-containing protein</fullName>
    </submittedName>
</protein>
<dbReference type="InterPro" id="IPR014710">
    <property type="entry name" value="RmlC-like_jellyroll"/>
</dbReference>
<dbReference type="SUPFAM" id="SSF51182">
    <property type="entry name" value="RmlC-like cupins"/>
    <property type="match status" value="1"/>
</dbReference>
<organism evidence="2 3">
    <name type="scientific">Streptomyces dengpaensis</name>
    <dbReference type="NCBI Taxonomy" id="2049881"/>
    <lineage>
        <taxon>Bacteria</taxon>
        <taxon>Bacillati</taxon>
        <taxon>Actinomycetota</taxon>
        <taxon>Actinomycetes</taxon>
        <taxon>Kitasatosporales</taxon>
        <taxon>Streptomycetaceae</taxon>
        <taxon>Streptomyces</taxon>
    </lineage>
</organism>
<evidence type="ECO:0000313" key="2">
    <source>
        <dbReference type="EMBL" id="AVH54770.1"/>
    </source>
</evidence>
<dbReference type="Gene3D" id="2.60.120.10">
    <property type="entry name" value="Jelly Rolls"/>
    <property type="match status" value="1"/>
</dbReference>
<reference evidence="2 3" key="1">
    <citation type="submission" date="2018-02" db="EMBL/GenBank/DDBJ databases">
        <title>Complete genome sequence of Streptomyces dengpaensis, the producer of angucyclines.</title>
        <authorList>
            <person name="Yumei L."/>
        </authorList>
    </citation>
    <scope>NUCLEOTIDE SEQUENCE [LARGE SCALE GENOMIC DNA]</scope>
    <source>
        <strain evidence="2 3">XZHG99</strain>
    </source>
</reference>
<evidence type="ECO:0000313" key="3">
    <source>
        <dbReference type="Proteomes" id="UP000238413"/>
    </source>
</evidence>
<name>A0ABN5HVY9_9ACTN</name>
<dbReference type="InterPro" id="IPR013096">
    <property type="entry name" value="Cupin_2"/>
</dbReference>
<dbReference type="Pfam" id="PF07883">
    <property type="entry name" value="Cupin_2"/>
    <property type="match status" value="1"/>
</dbReference>
<dbReference type="InterPro" id="IPR053146">
    <property type="entry name" value="QDO-like"/>
</dbReference>
<dbReference type="PANTHER" id="PTHR36440:SF1">
    <property type="entry name" value="PUTATIVE (AFU_ORTHOLOGUE AFUA_8G07350)-RELATED"/>
    <property type="match status" value="1"/>
</dbReference>
<dbReference type="EMBL" id="CP026652">
    <property type="protein sequence ID" value="AVH54770.1"/>
    <property type="molecule type" value="Genomic_DNA"/>
</dbReference>
<accession>A0ABN5HVY9</accession>
<dbReference type="PANTHER" id="PTHR36440">
    <property type="entry name" value="PUTATIVE (AFU_ORTHOLOGUE AFUA_8G07350)-RELATED"/>
    <property type="match status" value="1"/>
</dbReference>
<dbReference type="InterPro" id="IPR011051">
    <property type="entry name" value="RmlC_Cupin_sf"/>
</dbReference>
<dbReference type="Proteomes" id="UP000238413">
    <property type="component" value="Chromosome"/>
</dbReference>
<gene>
    <name evidence="2" type="ORF">C4B68_01900</name>
</gene>
<evidence type="ECO:0000259" key="1">
    <source>
        <dbReference type="Pfam" id="PF07883"/>
    </source>
</evidence>